<dbReference type="EMBL" id="MCFL01000003">
    <property type="protein sequence ID" value="ORZ40464.1"/>
    <property type="molecule type" value="Genomic_DNA"/>
</dbReference>
<comment type="caution">
    <text evidence="2">The sequence shown here is derived from an EMBL/GenBank/DDBJ whole genome shotgun (WGS) entry which is preliminary data.</text>
</comment>
<name>A0A1Y2I2L6_9FUNG</name>
<evidence type="ECO:0000313" key="2">
    <source>
        <dbReference type="EMBL" id="ORZ40464.1"/>
    </source>
</evidence>
<dbReference type="AlphaFoldDB" id="A0A1Y2I2L6"/>
<feature type="region of interest" description="Disordered" evidence="1">
    <location>
        <begin position="434"/>
        <end position="534"/>
    </location>
</feature>
<gene>
    <name evidence="2" type="ORF">BCR44DRAFT_64596</name>
</gene>
<protein>
    <submittedName>
        <fullName evidence="2">Uncharacterized protein</fullName>
    </submittedName>
</protein>
<feature type="compositionally biased region" description="Low complexity" evidence="1">
    <location>
        <begin position="340"/>
        <end position="352"/>
    </location>
</feature>
<accession>A0A1Y2I2L6</accession>
<organism evidence="2 3">
    <name type="scientific">Catenaria anguillulae PL171</name>
    <dbReference type="NCBI Taxonomy" id="765915"/>
    <lineage>
        <taxon>Eukaryota</taxon>
        <taxon>Fungi</taxon>
        <taxon>Fungi incertae sedis</taxon>
        <taxon>Blastocladiomycota</taxon>
        <taxon>Blastocladiomycetes</taxon>
        <taxon>Blastocladiales</taxon>
        <taxon>Catenariaceae</taxon>
        <taxon>Catenaria</taxon>
    </lineage>
</organism>
<feature type="compositionally biased region" description="Polar residues" evidence="1">
    <location>
        <begin position="464"/>
        <end position="473"/>
    </location>
</feature>
<evidence type="ECO:0000256" key="1">
    <source>
        <dbReference type="SAM" id="MobiDB-lite"/>
    </source>
</evidence>
<reference evidence="2 3" key="1">
    <citation type="submission" date="2016-07" db="EMBL/GenBank/DDBJ databases">
        <title>Pervasive Adenine N6-methylation of Active Genes in Fungi.</title>
        <authorList>
            <consortium name="DOE Joint Genome Institute"/>
            <person name="Mondo S.J."/>
            <person name="Dannebaum R.O."/>
            <person name="Kuo R.C."/>
            <person name="Labutti K."/>
            <person name="Haridas S."/>
            <person name="Kuo A."/>
            <person name="Salamov A."/>
            <person name="Ahrendt S.R."/>
            <person name="Lipzen A."/>
            <person name="Sullivan W."/>
            <person name="Andreopoulos W.B."/>
            <person name="Clum A."/>
            <person name="Lindquist E."/>
            <person name="Daum C."/>
            <person name="Ramamoorthy G.K."/>
            <person name="Gryganskyi A."/>
            <person name="Culley D."/>
            <person name="Magnuson J.K."/>
            <person name="James T.Y."/>
            <person name="O'Malley M.A."/>
            <person name="Stajich J.E."/>
            <person name="Spatafora J.W."/>
            <person name="Visel A."/>
            <person name="Grigoriev I.V."/>
        </authorList>
    </citation>
    <scope>NUCLEOTIDE SEQUENCE [LARGE SCALE GENOMIC DNA]</scope>
    <source>
        <strain evidence="2 3">PL171</strain>
    </source>
</reference>
<feature type="compositionally biased region" description="Pro residues" evidence="1">
    <location>
        <begin position="482"/>
        <end position="493"/>
    </location>
</feature>
<keyword evidence="3" id="KW-1185">Reference proteome</keyword>
<feature type="compositionally biased region" description="Polar residues" evidence="1">
    <location>
        <begin position="521"/>
        <end position="534"/>
    </location>
</feature>
<proteinExistence type="predicted"/>
<evidence type="ECO:0000313" key="3">
    <source>
        <dbReference type="Proteomes" id="UP000193411"/>
    </source>
</evidence>
<dbReference type="Proteomes" id="UP000193411">
    <property type="component" value="Unassembled WGS sequence"/>
</dbReference>
<sequence>MHCQHINRIGNHPSEIARQFEPFKTVRQVKAKLVQLKLMPTITPTPKRLENGISFTNGLPPQLFDDTSASRFDTDNLDELAGLLKEPSEETSSEALERSKALLIERLSTLHSTHSDHDFLFEFLILCCQGSLEDCLRHLHSRSPNDQQIAIDSLSFLTSHLPAQTSLLPLRTYLAPYIHRHHVNSLLISPDFADAVDDARSTKALLPRSAQSGRVDFARAAVDVLGLPPLRPIQLANGAEDEVLESWGEQDEKMQVDADESDKANTGVRHAALDDGEERRMFAAPQYPPVPPGWSAYPPTTLPTHARLPPLPAQAALGSAALPALPDMMNPLPSHSSFQPSASNPVSVPAPSQTAVAKGKTPRLPRKRLWELSGPPPSYPFPLAPSPVPLAIPSDLPARPPAPSRPLESATHTWPFTSAVPFASNPYLASASAHAASSSSADSGPSVGSRRKKKKMNEEVADQTAGSSRSGLTVQAALLPRPMAPQPPVPPPGEGSAPRQLMGVPPPVPASGPTGVGGAAGQQSKQTHASDSIM</sequence>
<feature type="region of interest" description="Disordered" evidence="1">
    <location>
        <begin position="331"/>
        <end position="371"/>
    </location>
</feature>